<evidence type="ECO:0000256" key="1">
    <source>
        <dbReference type="SAM" id="Coils"/>
    </source>
</evidence>
<dbReference type="FunFam" id="1.10.472.80:FF:000046">
    <property type="entry name" value="TBC domain-containing protein"/>
    <property type="match status" value="1"/>
</dbReference>
<comment type="caution">
    <text evidence="4">The sequence shown here is derived from an EMBL/GenBank/DDBJ whole genome shotgun (WGS) entry which is preliminary data.</text>
</comment>
<accession>A0A9P9WPP0</accession>
<feature type="compositionally biased region" description="Basic and acidic residues" evidence="2">
    <location>
        <begin position="450"/>
        <end position="461"/>
    </location>
</feature>
<dbReference type="Gene3D" id="1.10.8.270">
    <property type="entry name" value="putative rabgap domain of human tbc1 domain family member 14 like domains"/>
    <property type="match status" value="1"/>
</dbReference>
<dbReference type="PROSITE" id="PS50086">
    <property type="entry name" value="TBC_RABGAP"/>
    <property type="match status" value="1"/>
</dbReference>
<evidence type="ECO:0000259" key="3">
    <source>
        <dbReference type="PROSITE" id="PS50086"/>
    </source>
</evidence>
<feature type="compositionally biased region" description="Polar residues" evidence="2">
    <location>
        <begin position="204"/>
        <end position="220"/>
    </location>
</feature>
<dbReference type="Proteomes" id="UP000829685">
    <property type="component" value="Unassembled WGS sequence"/>
</dbReference>
<dbReference type="FunFam" id="1.10.8.270:FF:000026">
    <property type="entry name" value="TBC (Tre-2/Bub2/Cdc16) domain family"/>
    <property type="match status" value="1"/>
</dbReference>
<dbReference type="Pfam" id="PF00566">
    <property type="entry name" value="RabGAP-TBC"/>
    <property type="match status" value="1"/>
</dbReference>
<feature type="region of interest" description="Disordered" evidence="2">
    <location>
        <begin position="1092"/>
        <end position="1158"/>
    </location>
</feature>
<feature type="domain" description="Rab-GAP TBC" evidence="3">
    <location>
        <begin position="831"/>
        <end position="1020"/>
    </location>
</feature>
<feature type="region of interest" description="Disordered" evidence="2">
    <location>
        <begin position="624"/>
        <end position="644"/>
    </location>
</feature>
<feature type="compositionally biased region" description="Low complexity" evidence="2">
    <location>
        <begin position="135"/>
        <end position="150"/>
    </location>
</feature>
<gene>
    <name evidence="4" type="ORF">JX265_005206</name>
</gene>
<evidence type="ECO:0000313" key="5">
    <source>
        <dbReference type="Proteomes" id="UP000829685"/>
    </source>
</evidence>
<feature type="region of interest" description="Disordered" evidence="2">
    <location>
        <begin position="89"/>
        <end position="220"/>
    </location>
</feature>
<feature type="compositionally biased region" description="Low complexity" evidence="2">
    <location>
        <begin position="415"/>
        <end position="427"/>
    </location>
</feature>
<feature type="compositionally biased region" description="Polar residues" evidence="2">
    <location>
        <begin position="470"/>
        <end position="491"/>
    </location>
</feature>
<feature type="region of interest" description="Disordered" evidence="2">
    <location>
        <begin position="449"/>
        <end position="493"/>
    </location>
</feature>
<feature type="compositionally biased region" description="Basic and acidic residues" evidence="2">
    <location>
        <begin position="1092"/>
        <end position="1107"/>
    </location>
</feature>
<feature type="compositionally biased region" description="Basic and acidic residues" evidence="2">
    <location>
        <begin position="351"/>
        <end position="363"/>
    </location>
</feature>
<proteinExistence type="predicted"/>
<protein>
    <recommendedName>
        <fullName evidence="3">Rab-GAP TBC domain-containing protein</fullName>
    </recommendedName>
</protein>
<organism evidence="4 5">
    <name type="scientific">Neoarthrinium moseri</name>
    <dbReference type="NCBI Taxonomy" id="1658444"/>
    <lineage>
        <taxon>Eukaryota</taxon>
        <taxon>Fungi</taxon>
        <taxon>Dikarya</taxon>
        <taxon>Ascomycota</taxon>
        <taxon>Pezizomycotina</taxon>
        <taxon>Sordariomycetes</taxon>
        <taxon>Xylariomycetidae</taxon>
        <taxon>Amphisphaeriales</taxon>
        <taxon>Apiosporaceae</taxon>
        <taxon>Neoarthrinium</taxon>
    </lineage>
</organism>
<feature type="region of interest" description="Disordered" evidence="2">
    <location>
        <begin position="505"/>
        <end position="539"/>
    </location>
</feature>
<dbReference type="SMART" id="SM00164">
    <property type="entry name" value="TBC"/>
    <property type="match status" value="1"/>
</dbReference>
<dbReference type="AlphaFoldDB" id="A0A9P9WPP0"/>
<evidence type="ECO:0000313" key="4">
    <source>
        <dbReference type="EMBL" id="KAI1873584.1"/>
    </source>
</evidence>
<feature type="compositionally biased region" description="Polar residues" evidence="2">
    <location>
        <begin position="704"/>
        <end position="713"/>
    </location>
</feature>
<feature type="coiled-coil region" evidence="1">
    <location>
        <begin position="251"/>
        <end position="285"/>
    </location>
</feature>
<feature type="compositionally biased region" description="Basic residues" evidence="2">
    <location>
        <begin position="118"/>
        <end position="131"/>
    </location>
</feature>
<dbReference type="InterPro" id="IPR000195">
    <property type="entry name" value="Rab-GAP-TBC_dom"/>
</dbReference>
<sequence>MNAGGRWRCGLAVSGCIADRRLYPIWTLGQFDVTEAWRARLHKQSSPPPAVAFQSKTLAFAVAAPLRCSLVASGFLLTALTAGYVGTADDMESEPSSATTGHLERSTSQLSTTSLRSGRGHTMRAKSRQRAKLTSQPSSSASSIAASDKSLTSFPSFSPDSPRADPPFFDNITSAAWNASPTHDARRKPSNSQSVNSIVDDLTSESTPRTNRNSLFEDTPLSTRKIPGALHVADDDHIQRLINRHGAVNLVRQVAEDLAQRDAQIANLRRRADERERALRKIILECGLSNLDLETRLRVVEADLKAQDQSKKGGLSDLMSDAMQDSVSHGSSLYGRLNDATIRATGVSTPKENEPKGTMRGWKDWILGTGTSKRNSRASSVNGDGAKAALRGPTTGERRPTIQEDLFTPPDTESVRSSSRASSIYSAPGPRKPSASLASMALQLVAGKATGRDGDSVRGRSDSAGYAGSLRTSSAASGRTNVSTRAVSTQMGPKALMAMRRAAPTPMNAAPRSTPHERWDSTGASPPSPSGGRPDNFGPVEMDTIFSPEGQPPILTHVYNNHAGSEFLKDRFGFIYDQRRKKRQKEAAQVALQMKRGSRTEMLSGGRANISPNLVEDDVKSLTETGSVERPDSPSSTGDILDQGRPKRWQDYLKIATFPTELLSHTPSITASALEVLEANEANTPAGLMTAEGRGFVPPASTTAAVNDETAASETAKPSEDASMVTAPQEDTEPVKLLLEQLNEVHDALQRDKTYRWNDFLRKVRAERRREGEAAAAAAVAAAEARFQQAPLMLPEAKLADGEIIGVADLGMKGKVGRAKWNEFRNLVLGGIPVTYRPKIWSECSGATFKRIPGYYDDLVAQGAEGLDPSTVTDIDRDIDRTLRDNIFFLKGPGVAKLHEVLVAYARRNPGVGYCQGMNLIVANLLLIMPSTEDTFWILTCMIERILPEGYFDHSLMASRADQHVLRQYVSQVLPKLSQHLEAMSIELETLTFQWFLSIFTDCLSAEALFRVWDVVLCTNDGSTFLFQVALALLKLNEQQLLQCDAPSEIYTYINRQMTNHAISIDGLVQASEGLRKVVKREDVEERRAKAIDADKQLMQEREEQRNQAKQAQQKAISAPALITPRIASGSSSRSPSPLPNDKGQSEDNSVASLSIADLREFEEERAMMVRTPIPAEEETQLGLG</sequence>
<keyword evidence="1" id="KW-0175">Coiled coil</keyword>
<feature type="region of interest" description="Disordered" evidence="2">
    <location>
        <begin position="704"/>
        <end position="727"/>
    </location>
</feature>
<dbReference type="InterPro" id="IPR035969">
    <property type="entry name" value="Rab-GAP_TBC_sf"/>
</dbReference>
<dbReference type="GO" id="GO:0031267">
    <property type="term" value="F:small GTPase binding"/>
    <property type="evidence" value="ECO:0007669"/>
    <property type="project" value="TreeGrafter"/>
</dbReference>
<dbReference type="SUPFAM" id="SSF47923">
    <property type="entry name" value="Ypt/Rab-GAP domain of gyp1p"/>
    <property type="match status" value="2"/>
</dbReference>
<evidence type="ECO:0000256" key="2">
    <source>
        <dbReference type="SAM" id="MobiDB-lite"/>
    </source>
</evidence>
<feature type="compositionally biased region" description="Low complexity" evidence="2">
    <location>
        <begin position="106"/>
        <end position="117"/>
    </location>
</feature>
<dbReference type="PANTHER" id="PTHR47219">
    <property type="entry name" value="RAB GTPASE-ACTIVATING PROTEIN 1-LIKE"/>
    <property type="match status" value="1"/>
</dbReference>
<feature type="compositionally biased region" description="Polar residues" evidence="2">
    <location>
        <begin position="171"/>
        <end position="181"/>
    </location>
</feature>
<keyword evidence="5" id="KW-1185">Reference proteome</keyword>
<dbReference type="PANTHER" id="PTHR47219:SF20">
    <property type="entry name" value="TBC1 DOMAIN FAMILY MEMBER 2B"/>
    <property type="match status" value="1"/>
</dbReference>
<name>A0A9P9WPP0_9PEZI</name>
<dbReference type="GO" id="GO:0005096">
    <property type="term" value="F:GTPase activator activity"/>
    <property type="evidence" value="ECO:0007669"/>
    <property type="project" value="TreeGrafter"/>
</dbReference>
<dbReference type="InterPro" id="IPR050302">
    <property type="entry name" value="Rab_GAP_TBC_domain"/>
</dbReference>
<dbReference type="Gene3D" id="1.10.472.80">
    <property type="entry name" value="Ypt/Rab-GAP domain of gyp1p, domain 3"/>
    <property type="match status" value="1"/>
</dbReference>
<feature type="compositionally biased region" description="Polar residues" evidence="2">
    <location>
        <begin position="369"/>
        <end position="382"/>
    </location>
</feature>
<reference evidence="4" key="1">
    <citation type="submission" date="2021-03" db="EMBL/GenBank/DDBJ databases">
        <title>Revisited historic fungal species revealed as producer of novel bioactive compounds through whole genome sequencing and comparative genomics.</title>
        <authorList>
            <person name="Vignolle G.A."/>
            <person name="Hochenegger N."/>
            <person name="Mach R.L."/>
            <person name="Mach-Aigner A.R."/>
            <person name="Javad Rahimi M."/>
            <person name="Salim K.A."/>
            <person name="Chan C.M."/>
            <person name="Lim L.B.L."/>
            <person name="Cai F."/>
            <person name="Druzhinina I.S."/>
            <person name="U'Ren J.M."/>
            <person name="Derntl C."/>
        </authorList>
    </citation>
    <scope>NUCLEOTIDE SEQUENCE</scope>
    <source>
        <strain evidence="4">TUCIM 5799</strain>
    </source>
</reference>
<dbReference type="EMBL" id="JAFIMR010000010">
    <property type="protein sequence ID" value="KAI1873584.1"/>
    <property type="molecule type" value="Genomic_DNA"/>
</dbReference>
<feature type="region of interest" description="Disordered" evidence="2">
    <location>
        <begin position="344"/>
        <end position="434"/>
    </location>
</feature>